<comment type="caution">
    <text evidence="5">The sequence shown here is derived from an EMBL/GenBank/DDBJ whole genome shotgun (WGS) entry which is preliminary data.</text>
</comment>
<dbReference type="EMBL" id="SMZO01000024">
    <property type="protein sequence ID" value="TDL87035.1"/>
    <property type="molecule type" value="Genomic_DNA"/>
</dbReference>
<dbReference type="GO" id="GO:0008673">
    <property type="term" value="F:2-dehydro-3-deoxygluconokinase activity"/>
    <property type="evidence" value="ECO:0007669"/>
    <property type="project" value="TreeGrafter"/>
</dbReference>
<organism evidence="5 6">
    <name type="scientific">Meridianimarinicoccus aquatilis</name>
    <dbReference type="NCBI Taxonomy" id="2552766"/>
    <lineage>
        <taxon>Bacteria</taxon>
        <taxon>Pseudomonadati</taxon>
        <taxon>Pseudomonadota</taxon>
        <taxon>Alphaproteobacteria</taxon>
        <taxon>Rhodobacterales</taxon>
        <taxon>Paracoccaceae</taxon>
        <taxon>Meridianimarinicoccus</taxon>
    </lineage>
</organism>
<dbReference type="OrthoDB" id="9776822at2"/>
<dbReference type="InterPro" id="IPR011611">
    <property type="entry name" value="PfkB_dom"/>
</dbReference>
<dbReference type="GO" id="GO:0006974">
    <property type="term" value="P:DNA damage response"/>
    <property type="evidence" value="ECO:0007669"/>
    <property type="project" value="TreeGrafter"/>
</dbReference>
<dbReference type="AlphaFoldDB" id="A0A4R6ATM9"/>
<reference evidence="5 6" key="1">
    <citation type="submission" date="2019-03" db="EMBL/GenBank/DDBJ databases">
        <title>Rhodobacteraceae bacterium SM1902, a new member of the family Rhodobacteraceae isolated from Yantai.</title>
        <authorList>
            <person name="Sun Y."/>
        </authorList>
    </citation>
    <scope>NUCLEOTIDE SEQUENCE [LARGE SCALE GENOMIC DNA]</scope>
    <source>
        <strain evidence="5 6">SM1902</strain>
    </source>
</reference>
<evidence type="ECO:0000259" key="4">
    <source>
        <dbReference type="Pfam" id="PF00294"/>
    </source>
</evidence>
<protein>
    <submittedName>
        <fullName evidence="5">Sugar kinase</fullName>
    </submittedName>
</protein>
<evidence type="ECO:0000313" key="6">
    <source>
        <dbReference type="Proteomes" id="UP000294562"/>
    </source>
</evidence>
<dbReference type="Proteomes" id="UP000294562">
    <property type="component" value="Unassembled WGS sequence"/>
</dbReference>
<dbReference type="Gene3D" id="3.40.1190.20">
    <property type="match status" value="1"/>
</dbReference>
<dbReference type="PANTHER" id="PTHR43085">
    <property type="entry name" value="HEXOKINASE FAMILY MEMBER"/>
    <property type="match status" value="1"/>
</dbReference>
<dbReference type="InterPro" id="IPR050306">
    <property type="entry name" value="PfkB_Carbo_kinase"/>
</dbReference>
<dbReference type="InterPro" id="IPR029056">
    <property type="entry name" value="Ribokinase-like"/>
</dbReference>
<dbReference type="GO" id="GO:0042840">
    <property type="term" value="P:D-glucuronate catabolic process"/>
    <property type="evidence" value="ECO:0007669"/>
    <property type="project" value="TreeGrafter"/>
</dbReference>
<dbReference type="InterPro" id="IPR002173">
    <property type="entry name" value="Carboh/pur_kinase_PfkB_CS"/>
</dbReference>
<evidence type="ECO:0000313" key="5">
    <source>
        <dbReference type="EMBL" id="TDL87035.1"/>
    </source>
</evidence>
<dbReference type="GO" id="GO:0019698">
    <property type="term" value="P:D-galacturonate catabolic process"/>
    <property type="evidence" value="ECO:0007669"/>
    <property type="project" value="TreeGrafter"/>
</dbReference>
<keyword evidence="2" id="KW-0808">Transferase</keyword>
<proteinExistence type="inferred from homology"/>
<dbReference type="CDD" id="cd01166">
    <property type="entry name" value="KdgK"/>
    <property type="match status" value="1"/>
</dbReference>
<dbReference type="PANTHER" id="PTHR43085:SF15">
    <property type="entry name" value="2-DEHYDRO-3-DEOXYGLUCONOKINASE"/>
    <property type="match status" value="1"/>
</dbReference>
<evidence type="ECO:0000256" key="1">
    <source>
        <dbReference type="ARBA" id="ARBA00010688"/>
    </source>
</evidence>
<feature type="domain" description="Carbohydrate kinase PfkB" evidence="4">
    <location>
        <begin position="3"/>
        <end position="295"/>
    </location>
</feature>
<accession>A0A4R6ATM9</accession>
<dbReference type="Pfam" id="PF00294">
    <property type="entry name" value="PfkB"/>
    <property type="match status" value="1"/>
</dbReference>
<evidence type="ECO:0000256" key="3">
    <source>
        <dbReference type="ARBA" id="ARBA00022777"/>
    </source>
</evidence>
<comment type="similarity">
    <text evidence="1">Belongs to the carbohydrate kinase PfkB family.</text>
</comment>
<dbReference type="PROSITE" id="PS00584">
    <property type="entry name" value="PFKB_KINASES_2"/>
    <property type="match status" value="1"/>
</dbReference>
<evidence type="ECO:0000256" key="2">
    <source>
        <dbReference type="ARBA" id="ARBA00022679"/>
    </source>
</evidence>
<dbReference type="RefSeq" id="WP_133343059.1">
    <property type="nucleotide sequence ID" value="NZ_SMZO01000024.1"/>
</dbReference>
<gene>
    <name evidence="5" type="ORF">E2L05_11515</name>
</gene>
<dbReference type="SUPFAM" id="SSF53613">
    <property type="entry name" value="Ribokinase-like"/>
    <property type="match status" value="1"/>
</dbReference>
<dbReference type="GO" id="GO:0005829">
    <property type="term" value="C:cytosol"/>
    <property type="evidence" value="ECO:0007669"/>
    <property type="project" value="TreeGrafter"/>
</dbReference>
<name>A0A4R6ATM9_9RHOB</name>
<keyword evidence="3 5" id="KW-0418">Kinase</keyword>
<keyword evidence="6" id="KW-1185">Reference proteome</keyword>
<sequence>MRVLAIGECMAELAPASEPSDYRLGFAGDTFNTAWYLAQLDPDIDVGYFTAVGTDAISQQMRQAFVDGGIDDRHVISVPDRTVGLYLISLENGERSFSYWRNQAAARLLAQDAVALSKAMDDADLVYFSGITLAILDPEARGTFLSALRKARSAGKTIAFDPNLRPRLWASEQQMTDAIMQGAAVSDIALPSFEDEASWFHDADPDATADRYAAAGATTVVVKNGGEPVRYLHDGNRGTVPVPTLSEVVDTTAAGDSFNAGVLAGLRGDVPLAHSIARACRLAGKVVQGKGALVSIDPNEIK</sequence>